<reference evidence="3" key="1">
    <citation type="journal article" date="2019" name="Int. J. Syst. Evol. Microbiol.">
        <title>The Global Catalogue of Microorganisms (GCM) 10K type strain sequencing project: providing services to taxonomists for standard genome sequencing and annotation.</title>
        <authorList>
            <consortium name="The Broad Institute Genomics Platform"/>
            <consortium name="The Broad Institute Genome Sequencing Center for Infectious Disease"/>
            <person name="Wu L."/>
            <person name="Ma J."/>
        </authorList>
    </citation>
    <scope>NUCLEOTIDE SEQUENCE [LARGE SCALE GENOMIC DNA]</scope>
    <source>
        <strain evidence="3">CGMCC 1.12477</strain>
    </source>
</reference>
<organism evidence="2 3">
    <name type="scientific">Nocardioides aestuarii</name>
    <dbReference type="NCBI Taxonomy" id="252231"/>
    <lineage>
        <taxon>Bacteria</taxon>
        <taxon>Bacillati</taxon>
        <taxon>Actinomycetota</taxon>
        <taxon>Actinomycetes</taxon>
        <taxon>Propionibacteriales</taxon>
        <taxon>Nocardioidaceae</taxon>
        <taxon>Nocardioides</taxon>
    </lineage>
</organism>
<evidence type="ECO:0000313" key="3">
    <source>
        <dbReference type="Proteomes" id="UP001597351"/>
    </source>
</evidence>
<dbReference type="RefSeq" id="WP_343918839.1">
    <property type="nucleotide sequence ID" value="NZ_BAAAJT010000002.1"/>
</dbReference>
<evidence type="ECO:0008006" key="4">
    <source>
        <dbReference type="Google" id="ProtNLM"/>
    </source>
</evidence>
<dbReference type="Proteomes" id="UP001597351">
    <property type="component" value="Unassembled WGS sequence"/>
</dbReference>
<proteinExistence type="predicted"/>
<evidence type="ECO:0000313" key="2">
    <source>
        <dbReference type="EMBL" id="MFD1947605.1"/>
    </source>
</evidence>
<accession>A0ABW4TNT1</accession>
<keyword evidence="1" id="KW-1133">Transmembrane helix</keyword>
<dbReference type="EMBL" id="JBHUGD010000003">
    <property type="protein sequence ID" value="MFD1947605.1"/>
    <property type="molecule type" value="Genomic_DNA"/>
</dbReference>
<keyword evidence="1" id="KW-0812">Transmembrane</keyword>
<comment type="caution">
    <text evidence="2">The sequence shown here is derived from an EMBL/GenBank/DDBJ whole genome shotgun (WGS) entry which is preliminary data.</text>
</comment>
<keyword evidence="1" id="KW-0472">Membrane</keyword>
<name>A0ABW4TNT1_9ACTN</name>
<keyword evidence="3" id="KW-1185">Reference proteome</keyword>
<protein>
    <recommendedName>
        <fullName evidence="4">LemA family protein</fullName>
    </recommendedName>
</protein>
<evidence type="ECO:0000256" key="1">
    <source>
        <dbReference type="SAM" id="Phobius"/>
    </source>
</evidence>
<sequence>MTTETGEPEVLESDAPAGRSLRILGVLLLAAVVVGAALWAEGTRRAGSERRAIDACAAGATESVARAERRLASMASYVRPAFGTAPAEVEAGLMRLVSGQVPEASGAVDQALADCRAIDVWRFNTSHREARDAWIAFAAAEQRRLRAIAAEGSRYFTGFEAVSGRREEAEALWP</sequence>
<gene>
    <name evidence="2" type="ORF">ACFSDE_12450</name>
</gene>
<feature type="transmembrane region" description="Helical" evidence="1">
    <location>
        <begin position="20"/>
        <end position="40"/>
    </location>
</feature>